<dbReference type="GO" id="GO:0016020">
    <property type="term" value="C:membrane"/>
    <property type="evidence" value="ECO:0007669"/>
    <property type="project" value="InterPro"/>
</dbReference>
<name>A0A5S3XS27_9GAMM</name>
<dbReference type="EMBL" id="PNCL01000050">
    <property type="protein sequence ID" value="TMP59064.1"/>
    <property type="molecule type" value="Genomic_DNA"/>
</dbReference>
<reference evidence="4 5" key="1">
    <citation type="submission" date="2017-12" db="EMBL/GenBank/DDBJ databases">
        <authorList>
            <person name="Paulsen S."/>
            <person name="Gram L.K."/>
        </authorList>
    </citation>
    <scope>NUCLEOTIDE SEQUENCE [LARGE SCALE GENOMIC DNA]</scope>
    <source>
        <strain evidence="3 5">S2231</strain>
        <strain evidence="2 4">S2233</strain>
    </source>
</reference>
<dbReference type="InterPro" id="IPR038072">
    <property type="entry name" value="GspK_central_sf"/>
</dbReference>
<accession>A0A5S3XS27</accession>
<dbReference type="Gene3D" id="1.10.40.60">
    <property type="entry name" value="EpsJ-like"/>
    <property type="match status" value="1"/>
</dbReference>
<dbReference type="OrthoDB" id="9181871at2"/>
<dbReference type="Proteomes" id="UP000305730">
    <property type="component" value="Unassembled WGS sequence"/>
</dbReference>
<feature type="transmembrane region" description="Helical" evidence="1">
    <location>
        <begin position="7"/>
        <end position="26"/>
    </location>
</feature>
<dbReference type="SUPFAM" id="SSF158544">
    <property type="entry name" value="GspK insert domain-like"/>
    <property type="match status" value="1"/>
</dbReference>
<keyword evidence="1" id="KW-0472">Membrane</keyword>
<dbReference type="PANTHER" id="PTHR38831">
    <property type="entry name" value="TYPE II SECRETION SYSTEM PROTEIN K"/>
    <property type="match status" value="1"/>
</dbReference>
<organism evidence="3 5">
    <name type="scientific">Pseudoalteromonas citrea</name>
    <dbReference type="NCBI Taxonomy" id="43655"/>
    <lineage>
        <taxon>Bacteria</taxon>
        <taxon>Pseudomonadati</taxon>
        <taxon>Pseudomonadota</taxon>
        <taxon>Gammaproteobacteria</taxon>
        <taxon>Alteromonadales</taxon>
        <taxon>Pseudoalteromonadaceae</taxon>
        <taxon>Pseudoalteromonas</taxon>
    </lineage>
</organism>
<dbReference type="InterPro" id="IPR005628">
    <property type="entry name" value="GspK"/>
</dbReference>
<protein>
    <recommendedName>
        <fullName evidence="6">Type II secretion system protein K</fullName>
    </recommendedName>
</protein>
<evidence type="ECO:0008006" key="6">
    <source>
        <dbReference type="Google" id="ProtNLM"/>
    </source>
</evidence>
<keyword evidence="1" id="KW-0812">Transmembrane</keyword>
<proteinExistence type="predicted"/>
<evidence type="ECO:0000313" key="4">
    <source>
        <dbReference type="Proteomes" id="UP000305730"/>
    </source>
</evidence>
<dbReference type="EMBL" id="PNCK01000016">
    <property type="protein sequence ID" value="TMP45685.1"/>
    <property type="molecule type" value="Genomic_DNA"/>
</dbReference>
<sequence length="289" mass="32522">MLRQQGIALIQVLIITAILTVIALFISQTAKQQVQIAHLAMDKSYSEVLLHSSQNSVLFSLLTSPWQQGKFDEEQLKQGVNLYNKPFAVGDFVKVKLQDQAGLINLYYSKPGVIEKRLKVEGVSDVDAKRISSSLFDWIDRDQYSRPYGSESGSYIRNGIMPDKREWMLVESMTQDLFDNISEDFSIFGASHMNLMTSSKMVIMALSNESVAEQVVQLRNAGRLSRKELSGLMQLNEDSDFFFAPTNILQLTVVASYGDSEVIKSYIVELFPYSRGTQSPYNIIKNMGG</sequence>
<evidence type="ECO:0000313" key="3">
    <source>
        <dbReference type="EMBL" id="TMP59064.1"/>
    </source>
</evidence>
<dbReference type="Proteomes" id="UP000307706">
    <property type="component" value="Unassembled WGS sequence"/>
</dbReference>
<dbReference type="PANTHER" id="PTHR38831:SF2">
    <property type="entry name" value="TYPE II SECRETION SYSTEM PROTEIN K"/>
    <property type="match status" value="1"/>
</dbReference>
<keyword evidence="4" id="KW-1185">Reference proteome</keyword>
<evidence type="ECO:0000313" key="2">
    <source>
        <dbReference type="EMBL" id="TMP45685.1"/>
    </source>
</evidence>
<dbReference type="GO" id="GO:0009306">
    <property type="term" value="P:protein secretion"/>
    <property type="evidence" value="ECO:0007669"/>
    <property type="project" value="InterPro"/>
</dbReference>
<reference evidence="4 5" key="2">
    <citation type="submission" date="2019-06" db="EMBL/GenBank/DDBJ databases">
        <title>Co-occurence of chitin degradation, pigmentation and bioactivity in marine Pseudoalteromonas.</title>
        <authorList>
            <person name="Sonnenschein E.C."/>
            <person name="Bech P.K."/>
        </authorList>
    </citation>
    <scope>NUCLEOTIDE SEQUENCE [LARGE SCALE GENOMIC DNA]</scope>
    <source>
        <strain evidence="5">S2231</strain>
        <strain evidence="2 4">S2233</strain>
    </source>
</reference>
<keyword evidence="1" id="KW-1133">Transmembrane helix</keyword>
<dbReference type="RefSeq" id="WP_138595057.1">
    <property type="nucleotide sequence ID" value="NZ_PNCK01000016.1"/>
</dbReference>
<reference evidence="3" key="3">
    <citation type="submission" date="2019-09" db="EMBL/GenBank/DDBJ databases">
        <title>Co-occurence of chitin degradation, pigmentation and bioactivity in marine Pseudoalteromonas.</title>
        <authorList>
            <person name="Sonnenschein E.C."/>
            <person name="Bech P.K."/>
        </authorList>
    </citation>
    <scope>NUCLEOTIDE SEQUENCE</scope>
    <source>
        <strain evidence="3">S2231</strain>
    </source>
</reference>
<dbReference type="AlphaFoldDB" id="A0A5S3XS27"/>
<gene>
    <name evidence="3" type="ORF">CWB96_10905</name>
    <name evidence="2" type="ORF">CWB97_03550</name>
</gene>
<evidence type="ECO:0000313" key="5">
    <source>
        <dbReference type="Proteomes" id="UP000307706"/>
    </source>
</evidence>
<comment type="caution">
    <text evidence="3">The sequence shown here is derived from an EMBL/GenBank/DDBJ whole genome shotgun (WGS) entry which is preliminary data.</text>
</comment>
<evidence type="ECO:0000256" key="1">
    <source>
        <dbReference type="SAM" id="Phobius"/>
    </source>
</evidence>